<dbReference type="PANTHER" id="PTHR34216:SF7">
    <property type="entry name" value="POLY-BETA-1,6-N-ACETYL-D-GLUCOSAMINE N-DEACETYLASE"/>
    <property type="match status" value="1"/>
</dbReference>
<dbReference type="PROSITE" id="PS51677">
    <property type="entry name" value="NODB"/>
    <property type="match status" value="1"/>
</dbReference>
<dbReference type="AlphaFoldDB" id="A0A2H0LML2"/>
<accession>A0A2H0LML2</accession>
<evidence type="ECO:0000313" key="3">
    <source>
        <dbReference type="EMBL" id="PIQ85649.1"/>
    </source>
</evidence>
<evidence type="ECO:0000259" key="2">
    <source>
        <dbReference type="PROSITE" id="PS51677"/>
    </source>
</evidence>
<dbReference type="SUPFAM" id="SSF88713">
    <property type="entry name" value="Glycoside hydrolase/deacetylase"/>
    <property type="match status" value="1"/>
</dbReference>
<dbReference type="InterPro" id="IPR002509">
    <property type="entry name" value="NODB_dom"/>
</dbReference>
<dbReference type="PANTHER" id="PTHR34216">
    <property type="match status" value="1"/>
</dbReference>
<comment type="caution">
    <text evidence="3">The sequence shown here is derived from an EMBL/GenBank/DDBJ whole genome shotgun (WGS) entry which is preliminary data.</text>
</comment>
<keyword evidence="1" id="KW-0732">Signal</keyword>
<protein>
    <recommendedName>
        <fullName evidence="2">NodB homology domain-containing protein</fullName>
    </recommendedName>
</protein>
<dbReference type="CDD" id="cd10918">
    <property type="entry name" value="CE4_NodB_like_5s_6s"/>
    <property type="match status" value="1"/>
</dbReference>
<dbReference type="GO" id="GO:0005975">
    <property type="term" value="P:carbohydrate metabolic process"/>
    <property type="evidence" value="ECO:0007669"/>
    <property type="project" value="InterPro"/>
</dbReference>
<dbReference type="EMBL" id="PCVY01000064">
    <property type="protein sequence ID" value="PIQ85649.1"/>
    <property type="molecule type" value="Genomic_DNA"/>
</dbReference>
<dbReference type="GO" id="GO:0016810">
    <property type="term" value="F:hydrolase activity, acting on carbon-nitrogen (but not peptide) bonds"/>
    <property type="evidence" value="ECO:0007669"/>
    <property type="project" value="InterPro"/>
</dbReference>
<organism evidence="3 4">
    <name type="scientific">Candidatus Abzuiibacterium crystallinum</name>
    <dbReference type="NCBI Taxonomy" id="1974748"/>
    <lineage>
        <taxon>Bacteria</taxon>
        <taxon>Pseudomonadati</taxon>
        <taxon>Candidatus Omnitrophota</taxon>
        <taxon>Candidatus Abzuiibacterium</taxon>
    </lineage>
</organism>
<gene>
    <name evidence="3" type="ORF">COV74_08095</name>
</gene>
<proteinExistence type="predicted"/>
<name>A0A2H0LML2_9BACT</name>
<dbReference type="InterPro" id="IPR011330">
    <property type="entry name" value="Glyco_hydro/deAcase_b/a-brl"/>
</dbReference>
<dbReference type="InterPro" id="IPR051398">
    <property type="entry name" value="Polysacch_Deacetylase"/>
</dbReference>
<dbReference type="Pfam" id="PF01522">
    <property type="entry name" value="Polysacc_deac_1"/>
    <property type="match status" value="1"/>
</dbReference>
<dbReference type="Gene3D" id="3.20.20.370">
    <property type="entry name" value="Glycoside hydrolase/deacetylase"/>
    <property type="match status" value="1"/>
</dbReference>
<sequence>MKQVIIMSKPSRRRFRLRWGWLILLVLLLIGISFHFAARSEIPVLMYHFVSPVGQLKDNQLVISDETLDRQLRWLKKWGYRVYSLDEYADWRLKGMPSHEKGVVLTFDDGNQDFYDTIFPILQVHQVPAASFLVWDNLANGKMGSMSINQARELLTSSLVTLGVHTIHHKNMVRLSQSELEEETTEAKRLLENALPVTMKYFCYPSGYFDADALAQVKKAGFTLAFTTTFRQLGTRPETSYSIARIKIAEKDSQPISFWYKVSGYYSVFEKIRRKFISLFRRMHD</sequence>
<evidence type="ECO:0000256" key="1">
    <source>
        <dbReference type="ARBA" id="ARBA00022729"/>
    </source>
</evidence>
<reference evidence="3 4" key="1">
    <citation type="submission" date="2017-09" db="EMBL/GenBank/DDBJ databases">
        <title>Depth-based differentiation of microbial function through sediment-hosted aquifers and enrichment of novel symbionts in the deep terrestrial subsurface.</title>
        <authorList>
            <person name="Probst A.J."/>
            <person name="Ladd B."/>
            <person name="Jarett J.K."/>
            <person name="Geller-Mcgrath D.E."/>
            <person name="Sieber C.M."/>
            <person name="Emerson J.B."/>
            <person name="Anantharaman K."/>
            <person name="Thomas B.C."/>
            <person name="Malmstrom R."/>
            <person name="Stieglmeier M."/>
            <person name="Klingl A."/>
            <person name="Woyke T."/>
            <person name="Ryan C.M."/>
            <person name="Banfield J.F."/>
        </authorList>
    </citation>
    <scope>NUCLEOTIDE SEQUENCE [LARGE SCALE GENOMIC DNA]</scope>
    <source>
        <strain evidence="3">CG11_big_fil_rev_8_21_14_0_20_45_26</strain>
    </source>
</reference>
<dbReference type="Proteomes" id="UP000230859">
    <property type="component" value="Unassembled WGS sequence"/>
</dbReference>
<evidence type="ECO:0000313" key="4">
    <source>
        <dbReference type="Proteomes" id="UP000230859"/>
    </source>
</evidence>
<feature type="domain" description="NodB homology" evidence="2">
    <location>
        <begin position="101"/>
        <end position="285"/>
    </location>
</feature>